<dbReference type="InterPro" id="IPR053190">
    <property type="entry name" value="NAPRTase-like"/>
</dbReference>
<organism evidence="10">
    <name type="scientific">candidate division WOR-3 bacterium</name>
    <dbReference type="NCBI Taxonomy" id="2052148"/>
    <lineage>
        <taxon>Bacteria</taxon>
        <taxon>Bacteria division WOR-3</taxon>
    </lineage>
</organism>
<dbReference type="GO" id="GO:0009435">
    <property type="term" value="P:NAD+ biosynthetic process"/>
    <property type="evidence" value="ECO:0007669"/>
    <property type="project" value="UniProtKB-UniPathway"/>
</dbReference>
<dbReference type="UniPathway" id="UPA00253">
    <property type="reaction ID" value="UER00457"/>
</dbReference>
<protein>
    <recommendedName>
        <fullName evidence="2">nicotinate phosphoribosyltransferase</fullName>
        <ecNumber evidence="2">6.3.4.21</ecNumber>
    </recommendedName>
</protein>
<dbReference type="Pfam" id="PF02749">
    <property type="entry name" value="QRPTase_N"/>
    <property type="match status" value="1"/>
</dbReference>
<feature type="domain" description="Quinolinate phosphoribosyl transferase C-terminal" evidence="8">
    <location>
        <begin position="112"/>
        <end position="299"/>
    </location>
</feature>
<dbReference type="Pfam" id="PF01729">
    <property type="entry name" value="QRPTase_C"/>
    <property type="match status" value="1"/>
</dbReference>
<dbReference type="InterPro" id="IPR007229">
    <property type="entry name" value="Nic_PRibTrfase-Fam"/>
</dbReference>
<dbReference type="Proteomes" id="UP000885847">
    <property type="component" value="Unassembled WGS sequence"/>
</dbReference>
<dbReference type="Gene3D" id="3.20.20.70">
    <property type="entry name" value="Aldolase class I"/>
    <property type="match status" value="1"/>
</dbReference>
<dbReference type="GO" id="GO:0004516">
    <property type="term" value="F:nicotinate phosphoribosyltransferase activity"/>
    <property type="evidence" value="ECO:0007669"/>
    <property type="project" value="UniProtKB-EC"/>
</dbReference>
<dbReference type="InterPro" id="IPR013785">
    <property type="entry name" value="Aldolase_TIM"/>
</dbReference>
<evidence type="ECO:0000256" key="4">
    <source>
        <dbReference type="ARBA" id="ARBA00022598"/>
    </source>
</evidence>
<comment type="caution">
    <text evidence="10">The sequence shown here is derived from an EMBL/GenBank/DDBJ whole genome shotgun (WGS) entry which is preliminary data.</text>
</comment>
<keyword evidence="4 10" id="KW-0436">Ligase</keyword>
<keyword evidence="10" id="KW-0328">Glycosyltransferase</keyword>
<dbReference type="InterPro" id="IPR022412">
    <property type="entry name" value="Quinolinate_PRibosylTrfase_N"/>
</dbReference>
<dbReference type="PANTHER" id="PTHR43202">
    <property type="entry name" value="NICOTINATE-NUCLEOTIDE PYROPHOSPHORYLASE"/>
    <property type="match status" value="1"/>
</dbReference>
<evidence type="ECO:0000256" key="7">
    <source>
        <dbReference type="ARBA" id="ARBA00048668"/>
    </source>
</evidence>
<evidence type="ECO:0000256" key="3">
    <source>
        <dbReference type="ARBA" id="ARBA00022553"/>
    </source>
</evidence>
<keyword evidence="6" id="KW-0808">Transferase</keyword>
<reference evidence="10" key="1">
    <citation type="journal article" date="2020" name="mSystems">
        <title>Genome- and Community-Level Interaction Insights into Carbon Utilization and Element Cycling Functions of Hydrothermarchaeota in Hydrothermal Sediment.</title>
        <authorList>
            <person name="Zhou Z."/>
            <person name="Liu Y."/>
            <person name="Xu W."/>
            <person name="Pan J."/>
            <person name="Luo Z.H."/>
            <person name="Li M."/>
        </authorList>
    </citation>
    <scope>NUCLEOTIDE SEQUENCE [LARGE SCALE GENOMIC DNA]</scope>
    <source>
        <strain evidence="10">HyVt-102</strain>
    </source>
</reference>
<dbReference type="SUPFAM" id="SSF51690">
    <property type="entry name" value="Nicotinate/Quinolinate PRTase C-terminal domain-like"/>
    <property type="match status" value="1"/>
</dbReference>
<name>A0A7C0VAC7_UNCW3</name>
<keyword evidence="5" id="KW-0662">Pyridine nucleotide biosynthesis</keyword>
<dbReference type="InterPro" id="IPR002638">
    <property type="entry name" value="Quinolinate_PRibosylTrfase_C"/>
</dbReference>
<proteinExistence type="predicted"/>
<dbReference type="EC" id="6.3.4.21" evidence="2"/>
<evidence type="ECO:0000256" key="2">
    <source>
        <dbReference type="ARBA" id="ARBA00013236"/>
    </source>
</evidence>
<sequence>MMGWMEDVKQGKLTDIYFKRSQEILKKEGVDPYVTMEVVTHTLPEGYKWAVFTGVSEVLSLLEGLPVDVYGFEEGEILYPEEPVLTIKGRYSSFGAYETPILGMLCQASGITTKALRCRVTAGEKTLLSFGARRMHPSISTLIDRYAYMGGVDGISVIKSAEELGIKPTGTIPHALILILGDTVKALLAFDRVMDEGIPRIALIDTFGDEKFEAIRVAEALKEKLYGIRLDTPRSRRGDLKRIVEEIRQELGIRGYGHVKIFASGGLDEYKIKELSDVVDGFGVGTSLSNARTIDFSMDIVEIEGKPVSKKGKSSGMKEVYHCMRCGERIVVPSGEEPACPCGGKIEKVTQKLMENGRIMMKWTPEQVRGKTLKRVRFLSV</sequence>
<evidence type="ECO:0000259" key="8">
    <source>
        <dbReference type="Pfam" id="PF01729"/>
    </source>
</evidence>
<evidence type="ECO:0000256" key="5">
    <source>
        <dbReference type="ARBA" id="ARBA00022642"/>
    </source>
</evidence>
<evidence type="ECO:0000313" key="10">
    <source>
        <dbReference type="EMBL" id="HDI82473.1"/>
    </source>
</evidence>
<evidence type="ECO:0000259" key="9">
    <source>
        <dbReference type="Pfam" id="PF02749"/>
    </source>
</evidence>
<dbReference type="GO" id="GO:0004514">
    <property type="term" value="F:nicotinate-nucleotide diphosphorylase (carboxylating) activity"/>
    <property type="evidence" value="ECO:0007669"/>
    <property type="project" value="InterPro"/>
</dbReference>
<dbReference type="SUPFAM" id="SSF54675">
    <property type="entry name" value="Nicotinate/Quinolinate PRTase N-terminal domain-like"/>
    <property type="match status" value="1"/>
</dbReference>
<dbReference type="EMBL" id="DQWE01000071">
    <property type="protein sequence ID" value="HDI82473.1"/>
    <property type="molecule type" value="Genomic_DNA"/>
</dbReference>
<dbReference type="AlphaFoldDB" id="A0A7C0VAC7"/>
<feature type="domain" description="Quinolinate phosphoribosyl transferase N-terminal" evidence="9">
    <location>
        <begin position="15"/>
        <end position="109"/>
    </location>
</feature>
<evidence type="ECO:0000256" key="1">
    <source>
        <dbReference type="ARBA" id="ARBA00004952"/>
    </source>
</evidence>
<accession>A0A7C0VAC7</accession>
<dbReference type="InterPro" id="IPR036068">
    <property type="entry name" value="Nicotinate_pribotase-like_C"/>
</dbReference>
<dbReference type="InterPro" id="IPR035809">
    <property type="entry name" value="NAPRTase_arc-type"/>
</dbReference>
<comment type="catalytic activity">
    <reaction evidence="7">
        <text>5-phospho-alpha-D-ribose 1-diphosphate + nicotinate + ATP + H2O = nicotinate beta-D-ribonucleotide + ADP + phosphate + diphosphate</text>
        <dbReference type="Rhea" id="RHEA:36163"/>
        <dbReference type="ChEBI" id="CHEBI:15377"/>
        <dbReference type="ChEBI" id="CHEBI:30616"/>
        <dbReference type="ChEBI" id="CHEBI:32544"/>
        <dbReference type="ChEBI" id="CHEBI:33019"/>
        <dbReference type="ChEBI" id="CHEBI:43474"/>
        <dbReference type="ChEBI" id="CHEBI:57502"/>
        <dbReference type="ChEBI" id="CHEBI:58017"/>
        <dbReference type="ChEBI" id="CHEBI:456216"/>
        <dbReference type="EC" id="6.3.4.21"/>
    </reaction>
</comment>
<dbReference type="PANTHER" id="PTHR43202:SF1">
    <property type="entry name" value="NICOTINATE PHOSPHORIBOSYLTRANSFERASE"/>
    <property type="match status" value="1"/>
</dbReference>
<dbReference type="NCBIfam" id="NF006415">
    <property type="entry name" value="PRK08662.1"/>
    <property type="match status" value="1"/>
</dbReference>
<gene>
    <name evidence="10" type="ORF">ENF18_01620</name>
</gene>
<comment type="pathway">
    <text evidence="1">Cofactor biosynthesis; NAD(+) biosynthesis; nicotinate D-ribonucleotide from nicotinate: step 1/1.</text>
</comment>
<evidence type="ECO:0000256" key="6">
    <source>
        <dbReference type="ARBA" id="ARBA00022679"/>
    </source>
</evidence>
<dbReference type="CDD" id="cd01571">
    <property type="entry name" value="NAPRTase_B"/>
    <property type="match status" value="1"/>
</dbReference>
<dbReference type="Gene3D" id="3.90.1170.20">
    <property type="entry name" value="Quinolinate phosphoribosyl transferase, N-terminal domain"/>
    <property type="match status" value="1"/>
</dbReference>
<keyword evidence="3" id="KW-0597">Phosphoprotein</keyword>
<dbReference type="PIRSF" id="PIRSF000484">
    <property type="entry name" value="NAPRT"/>
    <property type="match status" value="1"/>
</dbReference>
<dbReference type="InterPro" id="IPR037128">
    <property type="entry name" value="Quinolinate_PRibosylTase_N_sf"/>
</dbReference>